<name>A0ABT6EUY0_9SYNE</name>
<keyword evidence="3 8" id="KW-0690">Ribosome biogenesis</keyword>
<proteinExistence type="inferred from homology"/>
<dbReference type="PROSITE" id="PS51712">
    <property type="entry name" value="G_ENGA"/>
    <property type="match status" value="2"/>
</dbReference>
<evidence type="ECO:0000256" key="8">
    <source>
        <dbReference type="HAMAP-Rule" id="MF_00195"/>
    </source>
</evidence>
<dbReference type="Gene3D" id="3.30.300.20">
    <property type="match status" value="1"/>
</dbReference>
<dbReference type="CDD" id="cd01895">
    <property type="entry name" value="EngA2"/>
    <property type="match status" value="1"/>
</dbReference>
<feature type="binding site" evidence="8">
    <location>
        <begin position="10"/>
        <end position="17"/>
    </location>
    <ligand>
        <name>GTP</name>
        <dbReference type="ChEBI" id="CHEBI:37565"/>
        <label>1</label>
    </ligand>
</feature>
<dbReference type="EMBL" id="JAKKUT010000001">
    <property type="protein sequence ID" value="MDG2989642.1"/>
    <property type="molecule type" value="Genomic_DNA"/>
</dbReference>
<reference evidence="12" key="1">
    <citation type="journal article" date="2022" name="Genome Biol. Evol.">
        <title>A New Gene Family Diagnostic for Intracellular Biomineralization of Amorphous Ca Carbonates by Cyanobacteria.</title>
        <authorList>
            <person name="Benzerara K."/>
            <person name="Duprat E."/>
            <person name="Bitard-Feildel T."/>
            <person name="Caumes G."/>
            <person name="Cassier-Chauvat C."/>
            <person name="Chauvat F."/>
            <person name="Dezi M."/>
            <person name="Diop S.I."/>
            <person name="Gaschignard G."/>
            <person name="Gorgen S."/>
            <person name="Gugger M."/>
            <person name="Lopez-Garcia P."/>
            <person name="Millet M."/>
            <person name="Skouri-Panet F."/>
            <person name="Moreira D."/>
            <person name="Callebaut I."/>
        </authorList>
    </citation>
    <scope>NUCLEOTIDE SEQUENCE</scope>
    <source>
        <strain evidence="12">G9</strain>
    </source>
</reference>
<keyword evidence="5 8" id="KW-0547">Nucleotide-binding</keyword>
<dbReference type="NCBIfam" id="TIGR03594">
    <property type="entry name" value="GTPase_EngA"/>
    <property type="match status" value="1"/>
</dbReference>
<evidence type="ECO:0000256" key="2">
    <source>
        <dbReference type="ARBA" id="ARBA00020953"/>
    </source>
</evidence>
<dbReference type="RefSeq" id="WP_277865559.1">
    <property type="nucleotide sequence ID" value="NZ_JAKKUT010000001.1"/>
</dbReference>
<dbReference type="InterPro" id="IPR031166">
    <property type="entry name" value="G_ENGA"/>
</dbReference>
<evidence type="ECO:0000313" key="12">
    <source>
        <dbReference type="EMBL" id="MDG2989642.1"/>
    </source>
</evidence>
<dbReference type="Gene3D" id="3.40.50.300">
    <property type="entry name" value="P-loop containing nucleotide triphosphate hydrolases"/>
    <property type="match status" value="2"/>
</dbReference>
<keyword evidence="6 8" id="KW-0342">GTP-binding</keyword>
<feature type="binding site" evidence="8">
    <location>
        <begin position="120"/>
        <end position="123"/>
    </location>
    <ligand>
        <name>GTP</name>
        <dbReference type="ChEBI" id="CHEBI:37565"/>
        <label>1</label>
    </ligand>
</feature>
<evidence type="ECO:0000256" key="5">
    <source>
        <dbReference type="ARBA" id="ARBA00022741"/>
    </source>
</evidence>
<dbReference type="PRINTS" id="PR00326">
    <property type="entry name" value="GTP1OBG"/>
</dbReference>
<feature type="domain" description="EngA-type G" evidence="11">
    <location>
        <begin position="177"/>
        <end position="352"/>
    </location>
</feature>
<dbReference type="HAMAP" id="MF_00195">
    <property type="entry name" value="GTPase_Der"/>
    <property type="match status" value="1"/>
</dbReference>
<dbReference type="InterPro" id="IPR015946">
    <property type="entry name" value="KH_dom-like_a/b"/>
</dbReference>
<keyword evidence="13" id="KW-1185">Reference proteome</keyword>
<evidence type="ECO:0000256" key="4">
    <source>
        <dbReference type="ARBA" id="ARBA00022737"/>
    </source>
</evidence>
<evidence type="ECO:0000259" key="11">
    <source>
        <dbReference type="PROSITE" id="PS51712"/>
    </source>
</evidence>
<sequence>MSLPIVAVIGRPNVGKSTFVNRLTGERDAIVHDSSGVTRDRTYRPAFWHDREFLVVDTGGLVFDDETEFLPLIRQQALLALSEAQAAIFVVDGQNGPTPLDEDIAHWLRQQSTPVLLAVNKCESPQQGLAQAADFWQLGLGEPYPISSIHGSGTGELLDQLVTYLPETIATEVEAEINIAIAGRPNVGKSSILNALLGSDRAIVSPISGTTRDSIDTLIERDGQRYRLIDTAGIRRRKSVEYGPEMFGVHRAFKAIHRADVILFVLDALEDVSEQDQRLAGHIADQGRACVLVMNKWDAVEKDTYTMNEYRDRLYQRLNFLDWADVIFVSALTGQRLDKLFQPIQAAVEQHRRRVSTSVINEVVQDAIHWHSPPATRQGRQGKIYYATQVSTQPPTIAIFVNDSKLFKDNYRRYIERQVRKQLGFQGTPIRLLWRSKKPRESNQD</sequence>
<feature type="domain" description="EngA-type G" evidence="11">
    <location>
        <begin position="4"/>
        <end position="169"/>
    </location>
</feature>
<reference evidence="12" key="2">
    <citation type="submission" date="2022-01" db="EMBL/GenBank/DDBJ databases">
        <authorList>
            <person name="Zivanovic Y."/>
            <person name="Moreira D."/>
            <person name="Lopez-Garcia P."/>
        </authorList>
    </citation>
    <scope>NUCLEOTIDE SEQUENCE</scope>
    <source>
        <strain evidence="12">G9</strain>
    </source>
</reference>
<evidence type="ECO:0000256" key="7">
    <source>
        <dbReference type="ARBA" id="ARBA00032345"/>
    </source>
</evidence>
<dbReference type="GO" id="GO:0016787">
    <property type="term" value="F:hydrolase activity"/>
    <property type="evidence" value="ECO:0007669"/>
    <property type="project" value="UniProtKB-KW"/>
</dbReference>
<keyword evidence="4 10" id="KW-0677">Repeat</keyword>
<protein>
    <recommendedName>
        <fullName evidence="2 8">GTPase Der</fullName>
    </recommendedName>
    <alternativeName>
        <fullName evidence="7 8">GTP-binding protein EngA</fullName>
    </alternativeName>
</protein>
<dbReference type="SUPFAM" id="SSF52540">
    <property type="entry name" value="P-loop containing nucleoside triphosphate hydrolases"/>
    <property type="match status" value="2"/>
</dbReference>
<dbReference type="Pfam" id="PF14714">
    <property type="entry name" value="KH_dom-like"/>
    <property type="match status" value="1"/>
</dbReference>
<dbReference type="Proteomes" id="UP001154265">
    <property type="component" value="Unassembled WGS sequence"/>
</dbReference>
<evidence type="ECO:0000256" key="3">
    <source>
        <dbReference type="ARBA" id="ARBA00022517"/>
    </source>
</evidence>
<dbReference type="CDD" id="cd01894">
    <property type="entry name" value="EngA1"/>
    <property type="match status" value="1"/>
</dbReference>
<dbReference type="InterPro" id="IPR006073">
    <property type="entry name" value="GTP-bd"/>
</dbReference>
<accession>A0ABT6EUY0</accession>
<evidence type="ECO:0000256" key="1">
    <source>
        <dbReference type="ARBA" id="ARBA00008279"/>
    </source>
</evidence>
<comment type="caution">
    <text evidence="12">The sequence shown here is derived from an EMBL/GenBank/DDBJ whole genome shotgun (WGS) entry which is preliminary data.</text>
</comment>
<dbReference type="InterPro" id="IPR016484">
    <property type="entry name" value="GTPase_Der"/>
</dbReference>
<dbReference type="NCBIfam" id="TIGR00231">
    <property type="entry name" value="small_GTP"/>
    <property type="match status" value="2"/>
</dbReference>
<dbReference type="PANTHER" id="PTHR43834:SF6">
    <property type="entry name" value="GTPASE DER"/>
    <property type="match status" value="1"/>
</dbReference>
<feature type="binding site" evidence="8">
    <location>
        <begin position="295"/>
        <end position="298"/>
    </location>
    <ligand>
        <name>GTP</name>
        <dbReference type="ChEBI" id="CHEBI:37565"/>
        <label>2</label>
    </ligand>
</feature>
<feature type="binding site" evidence="8">
    <location>
        <begin position="183"/>
        <end position="190"/>
    </location>
    <ligand>
        <name>GTP</name>
        <dbReference type="ChEBI" id="CHEBI:37565"/>
        <label>2</label>
    </ligand>
</feature>
<evidence type="ECO:0000256" key="9">
    <source>
        <dbReference type="PROSITE-ProRule" id="PRU01049"/>
    </source>
</evidence>
<evidence type="ECO:0000313" key="13">
    <source>
        <dbReference type="Proteomes" id="UP001154265"/>
    </source>
</evidence>
<dbReference type="InterPro" id="IPR032859">
    <property type="entry name" value="KH_dom-like"/>
</dbReference>
<feature type="binding site" evidence="8">
    <location>
        <begin position="230"/>
        <end position="234"/>
    </location>
    <ligand>
        <name>GTP</name>
        <dbReference type="ChEBI" id="CHEBI:37565"/>
        <label>2</label>
    </ligand>
</feature>
<feature type="binding site" evidence="8">
    <location>
        <begin position="57"/>
        <end position="61"/>
    </location>
    <ligand>
        <name>GTP</name>
        <dbReference type="ChEBI" id="CHEBI:37565"/>
        <label>1</label>
    </ligand>
</feature>
<dbReference type="InterPro" id="IPR027417">
    <property type="entry name" value="P-loop_NTPase"/>
</dbReference>
<organism evidence="12 13">
    <name type="scientific">Candidatus Synechococcus calcipolaris G9</name>
    <dbReference type="NCBI Taxonomy" id="1497997"/>
    <lineage>
        <taxon>Bacteria</taxon>
        <taxon>Bacillati</taxon>
        <taxon>Cyanobacteriota</taxon>
        <taxon>Cyanophyceae</taxon>
        <taxon>Synechococcales</taxon>
        <taxon>Synechococcaceae</taxon>
        <taxon>Synechococcus</taxon>
    </lineage>
</organism>
<gene>
    <name evidence="8 12" type="primary">der</name>
    <name evidence="12" type="ORF">L3556_01645</name>
</gene>
<dbReference type="PANTHER" id="PTHR43834">
    <property type="entry name" value="GTPASE DER"/>
    <property type="match status" value="1"/>
</dbReference>
<keyword evidence="12" id="KW-0378">Hydrolase</keyword>
<dbReference type="Pfam" id="PF01926">
    <property type="entry name" value="MMR_HSR1"/>
    <property type="match status" value="2"/>
</dbReference>
<dbReference type="PIRSF" id="PIRSF006485">
    <property type="entry name" value="GTP-binding_EngA"/>
    <property type="match status" value="1"/>
</dbReference>
<evidence type="ECO:0000256" key="10">
    <source>
        <dbReference type="RuleBase" id="RU004481"/>
    </source>
</evidence>
<comment type="subunit">
    <text evidence="8">Associates with the 50S ribosomal subunit.</text>
</comment>
<evidence type="ECO:0000256" key="6">
    <source>
        <dbReference type="ARBA" id="ARBA00023134"/>
    </source>
</evidence>
<comment type="function">
    <text evidence="8 10">GTPase that plays an essential role in the late steps of ribosome biogenesis.</text>
</comment>
<comment type="similarity">
    <text evidence="1 8 9 10">Belongs to the TRAFAC class TrmE-Era-EngA-EngB-Septin-like GTPase superfamily. EngA (Der) GTPase family.</text>
</comment>
<dbReference type="InterPro" id="IPR005225">
    <property type="entry name" value="Small_GTP-bd"/>
</dbReference>